<keyword evidence="2" id="KW-1185">Reference proteome</keyword>
<dbReference type="AlphaFoldDB" id="A0AAV4PF19"/>
<organism evidence="1 2">
    <name type="scientific">Caerostris extrusa</name>
    <name type="common">Bark spider</name>
    <name type="synonym">Caerostris bankana</name>
    <dbReference type="NCBI Taxonomy" id="172846"/>
    <lineage>
        <taxon>Eukaryota</taxon>
        <taxon>Metazoa</taxon>
        <taxon>Ecdysozoa</taxon>
        <taxon>Arthropoda</taxon>
        <taxon>Chelicerata</taxon>
        <taxon>Arachnida</taxon>
        <taxon>Araneae</taxon>
        <taxon>Araneomorphae</taxon>
        <taxon>Entelegynae</taxon>
        <taxon>Araneoidea</taxon>
        <taxon>Araneidae</taxon>
        <taxon>Caerostris</taxon>
    </lineage>
</organism>
<evidence type="ECO:0000313" key="2">
    <source>
        <dbReference type="Proteomes" id="UP001054945"/>
    </source>
</evidence>
<gene>
    <name evidence="1" type="ORF">CEXT_773431</name>
</gene>
<name>A0AAV4PF19_CAEEX</name>
<comment type="caution">
    <text evidence="1">The sequence shown here is derived from an EMBL/GenBank/DDBJ whole genome shotgun (WGS) entry which is preliminary data.</text>
</comment>
<proteinExistence type="predicted"/>
<accession>A0AAV4PF19</accession>
<reference evidence="1 2" key="1">
    <citation type="submission" date="2021-06" db="EMBL/GenBank/DDBJ databases">
        <title>Caerostris extrusa draft genome.</title>
        <authorList>
            <person name="Kono N."/>
            <person name="Arakawa K."/>
        </authorList>
    </citation>
    <scope>NUCLEOTIDE SEQUENCE [LARGE SCALE GENOMIC DNA]</scope>
</reference>
<protein>
    <submittedName>
        <fullName evidence="1">Uncharacterized protein</fullName>
    </submittedName>
</protein>
<dbReference type="EMBL" id="BPLR01004397">
    <property type="protein sequence ID" value="GIX94608.1"/>
    <property type="molecule type" value="Genomic_DNA"/>
</dbReference>
<evidence type="ECO:0000313" key="1">
    <source>
        <dbReference type="EMBL" id="GIX94608.1"/>
    </source>
</evidence>
<sequence>MEQEGHTYAFSIENKTALPPQFLGLFSLDQLILDWLVGFIVPKPDMLHKTKENDILYVPKELILNLYSEKKSGISLNPTLSPKFLGLFSLDQLIPDWLVGFIVPKPDMLHKTSHRC</sequence>
<dbReference type="Proteomes" id="UP001054945">
    <property type="component" value="Unassembled WGS sequence"/>
</dbReference>